<dbReference type="AlphaFoldDB" id="A0A1D1XLD3"/>
<dbReference type="InterPro" id="IPR013766">
    <property type="entry name" value="Thioredoxin_domain"/>
</dbReference>
<sequence>MAVFRSYLVLLALWVCASSPPLPFAAAAGVCPRRDLAFLDAVVRSQCPLWIQRSLPLEVNGETLDKELSRGQRNAYYSVLFYASWCPFSRRTRPTFDALSMMFPQIKHLAVEESFALPSLFSRHGVHSFPSIVVVNGTRKMHYHGSKDLSSLVLFYKRITGLDPTADFSVDQSVELGNEDSIWLWNGTPREILTREPYLAFSVLFLCFKAFFYFFPEILSRLKALWFSYVWQVNWAIFGEWNQLLERAIHIVDVKRLWSIVRLSNKTRNFQKGANNARAWASTLTSVSLGESSSLRSAPTDL</sequence>
<dbReference type="Gene3D" id="3.40.30.10">
    <property type="entry name" value="Glutaredoxin"/>
    <property type="match status" value="1"/>
</dbReference>
<evidence type="ECO:0000256" key="1">
    <source>
        <dbReference type="SAM" id="SignalP"/>
    </source>
</evidence>
<protein>
    <submittedName>
        <fullName evidence="3">5'-adenylylsulfate reductase-like 5</fullName>
    </submittedName>
</protein>
<dbReference type="InterPro" id="IPR044794">
    <property type="entry name" value="APRL5/7"/>
</dbReference>
<reference evidence="3" key="1">
    <citation type="submission" date="2015-07" db="EMBL/GenBank/DDBJ databases">
        <title>Transcriptome Assembly of Anthurium amnicola.</title>
        <authorList>
            <person name="Suzuki J."/>
        </authorList>
    </citation>
    <scope>NUCLEOTIDE SEQUENCE</scope>
</reference>
<feature type="signal peptide" evidence="1">
    <location>
        <begin position="1"/>
        <end position="19"/>
    </location>
</feature>
<accession>A0A1D1XLD3</accession>
<dbReference type="SUPFAM" id="SSF52833">
    <property type="entry name" value="Thioredoxin-like"/>
    <property type="match status" value="1"/>
</dbReference>
<name>A0A1D1XLD3_9ARAE</name>
<organism evidence="3">
    <name type="scientific">Anthurium amnicola</name>
    <dbReference type="NCBI Taxonomy" id="1678845"/>
    <lineage>
        <taxon>Eukaryota</taxon>
        <taxon>Viridiplantae</taxon>
        <taxon>Streptophyta</taxon>
        <taxon>Embryophyta</taxon>
        <taxon>Tracheophyta</taxon>
        <taxon>Spermatophyta</taxon>
        <taxon>Magnoliopsida</taxon>
        <taxon>Liliopsida</taxon>
        <taxon>Araceae</taxon>
        <taxon>Pothoideae</taxon>
        <taxon>Potheae</taxon>
        <taxon>Anthurium</taxon>
    </lineage>
</organism>
<gene>
    <name evidence="3" type="primary">APRL5_1</name>
    <name evidence="3" type="ORF">g.22547</name>
</gene>
<dbReference type="PANTHER" id="PTHR47126:SF3">
    <property type="entry name" value="5'-ADENYLYLSULFATE REDUCTASE-LIKE 5"/>
    <property type="match status" value="1"/>
</dbReference>
<evidence type="ECO:0000313" key="3">
    <source>
        <dbReference type="EMBL" id="JAT43178.1"/>
    </source>
</evidence>
<dbReference type="PANTHER" id="PTHR47126">
    <property type="entry name" value="5'-ADENYLYLSULFATE REDUCTASE-LIKE 7"/>
    <property type="match status" value="1"/>
</dbReference>
<dbReference type="InterPro" id="IPR036249">
    <property type="entry name" value="Thioredoxin-like_sf"/>
</dbReference>
<dbReference type="EMBL" id="GDJX01024758">
    <property type="protein sequence ID" value="JAT43178.1"/>
    <property type="molecule type" value="Transcribed_RNA"/>
</dbReference>
<proteinExistence type="predicted"/>
<keyword evidence="1" id="KW-0732">Signal</keyword>
<evidence type="ECO:0000259" key="2">
    <source>
        <dbReference type="Pfam" id="PF00085"/>
    </source>
</evidence>
<feature type="domain" description="Thioredoxin" evidence="2">
    <location>
        <begin position="60"/>
        <end position="155"/>
    </location>
</feature>
<dbReference type="Pfam" id="PF00085">
    <property type="entry name" value="Thioredoxin"/>
    <property type="match status" value="1"/>
</dbReference>
<feature type="chain" id="PRO_5008899558" evidence="1">
    <location>
        <begin position="20"/>
        <end position="302"/>
    </location>
</feature>